<keyword evidence="2" id="KW-1185">Reference proteome</keyword>
<evidence type="ECO:0000313" key="1">
    <source>
        <dbReference type="EMBL" id="PPQ30422.1"/>
    </source>
</evidence>
<gene>
    <name evidence="1" type="ORF">CCS01_19260</name>
</gene>
<protein>
    <submittedName>
        <fullName evidence="1">Uncharacterized protein</fullName>
    </submittedName>
</protein>
<accession>A0A2S6N721</accession>
<sequence>MGTLLQASYGQLSDVLYVSLGSPVPSEADGEPDGIELAFAVSDGAPCGASVIGYRLYGWDSRLQQLSARTGAHLKVDPTCVEAAARTAMSAQMLDHAADHVPMHK</sequence>
<dbReference type="AlphaFoldDB" id="A0A2S6N721"/>
<reference evidence="1 2" key="1">
    <citation type="journal article" date="2018" name="Arch. Microbiol.">
        <title>New insights into the metabolic potential of the phototrophic purple bacterium Rhodopila globiformis DSM 161(T) from its draft genome sequence and evidence for a vanadium-dependent nitrogenase.</title>
        <authorList>
            <person name="Imhoff J.F."/>
            <person name="Rahn T."/>
            <person name="Kunzel S."/>
            <person name="Neulinger S.C."/>
        </authorList>
    </citation>
    <scope>NUCLEOTIDE SEQUENCE [LARGE SCALE GENOMIC DNA]</scope>
    <source>
        <strain evidence="1 2">DSM 161</strain>
    </source>
</reference>
<dbReference type="EMBL" id="NHRY01000212">
    <property type="protein sequence ID" value="PPQ30422.1"/>
    <property type="molecule type" value="Genomic_DNA"/>
</dbReference>
<name>A0A2S6N721_RHOGL</name>
<proteinExistence type="predicted"/>
<dbReference type="OrthoDB" id="9951909at2"/>
<dbReference type="RefSeq" id="WP_104520447.1">
    <property type="nucleotide sequence ID" value="NZ_NHRY01000212.1"/>
</dbReference>
<comment type="caution">
    <text evidence="1">The sequence shown here is derived from an EMBL/GenBank/DDBJ whole genome shotgun (WGS) entry which is preliminary data.</text>
</comment>
<dbReference type="Proteomes" id="UP000239724">
    <property type="component" value="Unassembled WGS sequence"/>
</dbReference>
<organism evidence="1 2">
    <name type="scientific">Rhodopila globiformis</name>
    <name type="common">Rhodopseudomonas globiformis</name>
    <dbReference type="NCBI Taxonomy" id="1071"/>
    <lineage>
        <taxon>Bacteria</taxon>
        <taxon>Pseudomonadati</taxon>
        <taxon>Pseudomonadota</taxon>
        <taxon>Alphaproteobacteria</taxon>
        <taxon>Acetobacterales</taxon>
        <taxon>Acetobacteraceae</taxon>
        <taxon>Rhodopila</taxon>
    </lineage>
</organism>
<evidence type="ECO:0000313" key="2">
    <source>
        <dbReference type="Proteomes" id="UP000239724"/>
    </source>
</evidence>